<dbReference type="InterPro" id="IPR000683">
    <property type="entry name" value="Gfo/Idh/MocA-like_OxRdtase_N"/>
</dbReference>
<organism evidence="2 3">
    <name type="scientific">Bacillus carboniphilus</name>
    <dbReference type="NCBI Taxonomy" id="86663"/>
    <lineage>
        <taxon>Bacteria</taxon>
        <taxon>Bacillati</taxon>
        <taxon>Bacillota</taxon>
        <taxon>Bacilli</taxon>
        <taxon>Bacillales</taxon>
        <taxon>Bacillaceae</taxon>
        <taxon>Bacillus</taxon>
    </lineage>
</organism>
<accession>A0ABN0VTX9</accession>
<evidence type="ECO:0000313" key="3">
    <source>
        <dbReference type="Proteomes" id="UP001500782"/>
    </source>
</evidence>
<dbReference type="RefSeq" id="WP_343796010.1">
    <property type="nucleotide sequence ID" value="NZ_BAAADJ010000004.1"/>
</dbReference>
<gene>
    <name evidence="2" type="ORF">GCM10008967_04780</name>
</gene>
<name>A0ABN0VTX9_9BACI</name>
<reference evidence="2 3" key="1">
    <citation type="journal article" date="2019" name="Int. J. Syst. Evol. Microbiol.">
        <title>The Global Catalogue of Microorganisms (GCM) 10K type strain sequencing project: providing services to taxonomists for standard genome sequencing and annotation.</title>
        <authorList>
            <consortium name="The Broad Institute Genomics Platform"/>
            <consortium name="The Broad Institute Genome Sequencing Center for Infectious Disease"/>
            <person name="Wu L."/>
            <person name="Ma J."/>
        </authorList>
    </citation>
    <scope>NUCLEOTIDE SEQUENCE [LARGE SCALE GENOMIC DNA]</scope>
    <source>
        <strain evidence="2 3">JCM 9731</strain>
    </source>
</reference>
<dbReference type="InterPro" id="IPR036291">
    <property type="entry name" value="NAD(P)-bd_dom_sf"/>
</dbReference>
<dbReference type="SUPFAM" id="SSF51735">
    <property type="entry name" value="NAD(P)-binding Rossmann-fold domains"/>
    <property type="match status" value="1"/>
</dbReference>
<protein>
    <submittedName>
        <fullName evidence="2">Gfo/Idh/MocA family oxidoreductase</fullName>
    </submittedName>
</protein>
<dbReference type="Pfam" id="PF01408">
    <property type="entry name" value="GFO_IDH_MocA"/>
    <property type="match status" value="1"/>
</dbReference>
<dbReference type="Gene3D" id="3.40.50.720">
    <property type="entry name" value="NAD(P)-binding Rossmann-like Domain"/>
    <property type="match status" value="1"/>
</dbReference>
<proteinExistence type="predicted"/>
<comment type="caution">
    <text evidence="2">The sequence shown here is derived from an EMBL/GenBank/DDBJ whole genome shotgun (WGS) entry which is preliminary data.</text>
</comment>
<sequence length="284" mass="32193">MKIGMIGLDTSHVEIFTKLLHEGTYNFGEAQVTIGCPHPSLDLDLSRTRVQGYTELLRDTYGVKITDSVEEVAHEADTIMITAVDGRKHLELFKQVVAFGKPVFIDKPITLSVGDTEEVFSLSQKFNTPVMSSSSLRYADSVTKLLAERDEKPTGVYLSGPLPFIEKMPHYFWYGIHMIELLFTVMGPDYRRVEVQGNETYDVITTEWQDGRFGVIRGNHEWHGNFEAVIHYPNESVHLPIYQDQKPYYAGLLEKVIQFFQTGISPVPAEETLAIIKFIEEAGQ</sequence>
<evidence type="ECO:0000313" key="2">
    <source>
        <dbReference type="EMBL" id="GAA0317256.1"/>
    </source>
</evidence>
<keyword evidence="3" id="KW-1185">Reference proteome</keyword>
<evidence type="ECO:0000259" key="1">
    <source>
        <dbReference type="Pfam" id="PF01408"/>
    </source>
</evidence>
<dbReference type="Proteomes" id="UP001500782">
    <property type="component" value="Unassembled WGS sequence"/>
</dbReference>
<feature type="domain" description="Gfo/Idh/MocA-like oxidoreductase N-terminal" evidence="1">
    <location>
        <begin position="56"/>
        <end position="129"/>
    </location>
</feature>
<dbReference type="EMBL" id="BAAADJ010000004">
    <property type="protein sequence ID" value="GAA0317256.1"/>
    <property type="molecule type" value="Genomic_DNA"/>
</dbReference>